<reference evidence="4" key="1">
    <citation type="submission" date="2024-07" db="EMBL/GenBank/DDBJ databases">
        <title>Genome Analysis of a Potential Novel Vibrio Species Secreting pH- and Thermo-stable Alginate Lyase and its Application in Producing Alginate Oligosaccharides.</title>
        <authorList>
            <person name="Huang H."/>
            <person name="Bao K."/>
        </authorList>
    </citation>
    <scope>NUCLEOTIDE SEQUENCE</scope>
    <source>
        <strain evidence="4">HB236076</strain>
        <plasmid evidence="4">p-HB236076</plasmid>
    </source>
</reference>
<dbReference type="SUPFAM" id="SSF50630">
    <property type="entry name" value="Acid proteases"/>
    <property type="match status" value="1"/>
</dbReference>
<accession>A0AB39HFH6</accession>
<dbReference type="GO" id="GO:0008233">
    <property type="term" value="F:peptidase activity"/>
    <property type="evidence" value="ECO:0007669"/>
    <property type="project" value="UniProtKB-KW"/>
</dbReference>
<sequence length="197" mass="21947">MIQGKWFLTVLMTSALAACATPGSDTAKPASQASAEKDRQEVTLEEKKTSSGKLILGSKEKVWVTKIDQTLDSRVDTGATTSSISAVNIQDFERDGKDWVKFQIDHDDVSSKVIEMPVKRWVKIRQASSDKPDRRPIVEMEITIGDTTQLTQFTLTDRNHLSYPLLLGRSFFKDVAVVDVAKTYIQGEPRVESLAKN</sequence>
<dbReference type="PROSITE" id="PS51257">
    <property type="entry name" value="PROKAR_LIPOPROTEIN"/>
    <property type="match status" value="1"/>
</dbReference>
<name>A0AB39HFH6_9VIBR</name>
<dbReference type="PANTHER" id="PTHR38037:SF2">
    <property type="entry name" value="ATP-DEPENDENT ZINC PROTEASE DOMAIN-CONTAINING PROTEIN-RELATED"/>
    <property type="match status" value="1"/>
</dbReference>
<feature type="domain" description="Retropepsin-like aspartic endopeptidase" evidence="3">
    <location>
        <begin position="55"/>
        <end position="188"/>
    </location>
</feature>
<evidence type="ECO:0000256" key="1">
    <source>
        <dbReference type="SAM" id="MobiDB-lite"/>
    </source>
</evidence>
<keyword evidence="4" id="KW-0378">Hydrolase</keyword>
<dbReference type="Pfam" id="PF05618">
    <property type="entry name" value="Zn_protease"/>
    <property type="match status" value="1"/>
</dbReference>
<dbReference type="KEGG" id="vih:AB0763_16685"/>
<feature type="signal peptide" evidence="2">
    <location>
        <begin position="1"/>
        <end position="20"/>
    </location>
</feature>
<dbReference type="InterPro" id="IPR008503">
    <property type="entry name" value="Asp_endopeptidase"/>
</dbReference>
<geneLocation type="plasmid" evidence="4">
    <name>p-HB236076</name>
</geneLocation>
<evidence type="ECO:0000313" key="4">
    <source>
        <dbReference type="EMBL" id="XDK26667.1"/>
    </source>
</evidence>
<dbReference type="EMBL" id="CP162602">
    <property type="protein sequence ID" value="XDK26667.1"/>
    <property type="molecule type" value="Genomic_DNA"/>
</dbReference>
<organism evidence="4">
    <name type="scientific">Vibrio sp. HB236076</name>
    <dbReference type="NCBI Taxonomy" id="3232307"/>
    <lineage>
        <taxon>Bacteria</taxon>
        <taxon>Pseudomonadati</taxon>
        <taxon>Pseudomonadota</taxon>
        <taxon>Gammaproteobacteria</taxon>
        <taxon>Vibrionales</taxon>
        <taxon>Vibrionaceae</taxon>
        <taxon>Vibrio</taxon>
    </lineage>
</organism>
<dbReference type="PANTHER" id="PTHR38037">
    <property type="entry name" value="ZN_PROTEASE DOMAIN-CONTAINING PROTEIN"/>
    <property type="match status" value="1"/>
</dbReference>
<gene>
    <name evidence="4" type="ORF">AB0763_16685</name>
</gene>
<keyword evidence="2" id="KW-0732">Signal</keyword>
<feature type="chain" id="PRO_5044244065" evidence="2">
    <location>
        <begin position="21"/>
        <end position="197"/>
    </location>
</feature>
<keyword evidence="4" id="KW-0614">Plasmid</keyword>
<dbReference type="GO" id="GO:0006508">
    <property type="term" value="P:proteolysis"/>
    <property type="evidence" value="ECO:0007669"/>
    <property type="project" value="UniProtKB-KW"/>
</dbReference>
<evidence type="ECO:0000256" key="2">
    <source>
        <dbReference type="SAM" id="SignalP"/>
    </source>
</evidence>
<dbReference type="RefSeq" id="WP_306099579.1">
    <property type="nucleotide sequence ID" value="NZ_CP162602.1"/>
</dbReference>
<feature type="compositionally biased region" description="Basic and acidic residues" evidence="1">
    <location>
        <begin position="35"/>
        <end position="44"/>
    </location>
</feature>
<protein>
    <submittedName>
        <fullName evidence="4">ATP-dependent zinc protease</fullName>
    </submittedName>
</protein>
<keyword evidence="4" id="KW-0645">Protease</keyword>
<proteinExistence type="predicted"/>
<dbReference type="Gene3D" id="2.40.70.10">
    <property type="entry name" value="Acid Proteases"/>
    <property type="match status" value="1"/>
</dbReference>
<dbReference type="AlphaFoldDB" id="A0AB39HFH6"/>
<evidence type="ECO:0000259" key="3">
    <source>
        <dbReference type="Pfam" id="PF05618"/>
    </source>
</evidence>
<feature type="region of interest" description="Disordered" evidence="1">
    <location>
        <begin position="21"/>
        <end position="44"/>
    </location>
</feature>
<dbReference type="InterPro" id="IPR021109">
    <property type="entry name" value="Peptidase_aspartic_dom_sf"/>
</dbReference>